<protein>
    <submittedName>
        <fullName evidence="1">Uncharacterized protein</fullName>
    </submittedName>
</protein>
<sequence length="321" mass="35262">NNGEDIDPNKAPNHPPSYLGQHRKFVGEAPDIGAYEYGDSVYWIPGYRYYYPTVPIPGNGAVDVPMEYGLAFNYPWKTDYSGTTAEVTINGPGLNKTVSLNYPNNVVFETFLPGQTYTWSVEVGDVSSQMWSFTVANKIQPLNDRSVDVDADDEKLIPNHNKSLSLSDGVLSFMRFDIPSSINSDYQVFLNLTPETVNSSNGQIMLYKYNYQGWGEKLDSNNLGLLDHSLLTALQSISTIDASSSLSVEITDYIESTGEISFALGVLDPNDQLSFFSKEKMVTDGVDIYVAAGDLLGPSGNGSGYAPQTDVWPSISFVKNN</sequence>
<organism evidence="1">
    <name type="scientific">marine metagenome</name>
    <dbReference type="NCBI Taxonomy" id="408172"/>
    <lineage>
        <taxon>unclassified sequences</taxon>
        <taxon>metagenomes</taxon>
        <taxon>ecological metagenomes</taxon>
    </lineage>
</organism>
<dbReference type="AlphaFoldDB" id="A0A382D4D9"/>
<reference evidence="1" key="1">
    <citation type="submission" date="2018-05" db="EMBL/GenBank/DDBJ databases">
        <authorList>
            <person name="Lanie J.A."/>
            <person name="Ng W.-L."/>
            <person name="Kazmierczak K.M."/>
            <person name="Andrzejewski T.M."/>
            <person name="Davidsen T.M."/>
            <person name="Wayne K.J."/>
            <person name="Tettelin H."/>
            <person name="Glass J.I."/>
            <person name="Rusch D."/>
            <person name="Podicherti R."/>
            <person name="Tsui H.-C.T."/>
            <person name="Winkler M.E."/>
        </authorList>
    </citation>
    <scope>NUCLEOTIDE SEQUENCE</scope>
</reference>
<feature type="non-terminal residue" evidence="1">
    <location>
        <position position="1"/>
    </location>
</feature>
<evidence type="ECO:0000313" key="1">
    <source>
        <dbReference type="EMBL" id="SVB33376.1"/>
    </source>
</evidence>
<dbReference type="EMBL" id="UINC01037618">
    <property type="protein sequence ID" value="SVB33376.1"/>
    <property type="molecule type" value="Genomic_DNA"/>
</dbReference>
<gene>
    <name evidence="1" type="ORF">METZ01_LOCUS186230</name>
</gene>
<name>A0A382D4D9_9ZZZZ</name>
<accession>A0A382D4D9</accession>
<proteinExistence type="predicted"/>